<feature type="non-terminal residue" evidence="7">
    <location>
        <position position="594"/>
    </location>
</feature>
<dbReference type="PANTHER" id="PTHR17204:SF5">
    <property type="entry name" value="PRE-MRNA-PROCESSING FACTOR 39"/>
    <property type="match status" value="1"/>
</dbReference>
<accession>A0A1E3QIR7</accession>
<keyword evidence="5" id="KW-0539">Nucleus</keyword>
<feature type="non-terminal residue" evidence="7">
    <location>
        <position position="1"/>
    </location>
</feature>
<dbReference type="STRING" id="984486.A0A1E3QIR7"/>
<gene>
    <name evidence="7" type="ORF">BABINDRAFT_22861</name>
</gene>
<dbReference type="Pfam" id="PF23241">
    <property type="entry name" value="HAT_PRP39_C"/>
    <property type="match status" value="1"/>
</dbReference>
<sequence length="594" mass="68901">WDKLVAATEDIAYNRLDEAETKDLAVQGAFRGVYIDLLTRYPLLYVYWQKYAVLEYKLSGTDGSIRVLSQAVDAFPHSLDLWVEYLAALVENKAEETFIREMFRKAVQFNGRNFLSHPLWDKYIEFEHTRNPASDNPYLLEIYLQLVRIPLYQYAQYYQSFHEINKNFSISQLFGETELATLLAKHGKTAELTVEERSALIDDHFLGVFTTTQQSVSERWPFEAEIKTPFFSLEALSDTELTNWQQYLDFEIQSASPPAQVVALFERALVPAASYLKLWMKYIKWHIEHTSGETEKIRNVYLRACNVFVPLDDFPIRLNYAAFLEMSLDDNALSACHLLYQKLIKLSPQNDILVRYLHFITRNYPAQAYLFMSKAVAAFFQEEPELKKTKKDKLLPELLPWFDSFTAIVTLKISKTAVRKARTDVRKLFEKYYTHDTLKSSPQFWLYFFDFELKCKHVSNLSQIVFFAKNETMLPKIVIDDMLTEYRAFLLKHDPGNREIIFLNADSVNSLFVNKSLRAGSAFSPPSLGVLSDAKKEDELNLMVLKQNGHPGITIDQKPTVTNKLPWEEFASGVRELPTFRNVEKASLPIQYPV</sequence>
<proteinExistence type="inferred from homology"/>
<dbReference type="GO" id="GO:0000243">
    <property type="term" value="C:commitment complex"/>
    <property type="evidence" value="ECO:0007669"/>
    <property type="project" value="TreeGrafter"/>
</dbReference>
<evidence type="ECO:0000256" key="4">
    <source>
        <dbReference type="ARBA" id="ARBA00023187"/>
    </source>
</evidence>
<evidence type="ECO:0000256" key="6">
    <source>
        <dbReference type="ARBA" id="ARBA00038019"/>
    </source>
</evidence>
<dbReference type="InterPro" id="IPR003107">
    <property type="entry name" value="HAT"/>
</dbReference>
<evidence type="ECO:0000256" key="2">
    <source>
        <dbReference type="ARBA" id="ARBA00022664"/>
    </source>
</evidence>
<reference evidence="8" key="1">
    <citation type="submission" date="2016-05" db="EMBL/GenBank/DDBJ databases">
        <title>Comparative genomics of biotechnologically important yeasts.</title>
        <authorList>
            <consortium name="DOE Joint Genome Institute"/>
            <person name="Riley R."/>
            <person name="Haridas S."/>
            <person name="Wolfe K.H."/>
            <person name="Lopes M.R."/>
            <person name="Hittinger C.T."/>
            <person name="Goker M."/>
            <person name="Salamov A."/>
            <person name="Wisecaver J."/>
            <person name="Long T.M."/>
            <person name="Aerts A.L."/>
            <person name="Barry K."/>
            <person name="Choi C."/>
            <person name="Clum A."/>
            <person name="Coughlan A.Y."/>
            <person name="Deshpande S."/>
            <person name="Douglass A.P."/>
            <person name="Hanson S.J."/>
            <person name="Klenk H.-P."/>
            <person name="Labutti K."/>
            <person name="Lapidus A."/>
            <person name="Lindquist E."/>
            <person name="Lipzen A."/>
            <person name="Meier-Kolthoff J.P."/>
            <person name="Ohm R.A."/>
            <person name="Otillar R.P."/>
            <person name="Pangilinan J."/>
            <person name="Peng Y."/>
            <person name="Rokas A."/>
            <person name="Rosa C.A."/>
            <person name="Scheuner C."/>
            <person name="Sibirny A.A."/>
            <person name="Slot J.C."/>
            <person name="Stielow J.B."/>
            <person name="Sun H."/>
            <person name="Kurtzman C.P."/>
            <person name="Blackwell M."/>
            <person name="Grigoriev I.V."/>
            <person name="Jeffries T.W."/>
        </authorList>
    </citation>
    <scope>NUCLEOTIDE SEQUENCE [LARGE SCALE GENOMIC DNA]</scope>
    <source>
        <strain evidence="8">NRRL Y-12698</strain>
    </source>
</reference>
<dbReference type="OrthoDB" id="10265668at2759"/>
<evidence type="ECO:0000313" key="8">
    <source>
        <dbReference type="Proteomes" id="UP000094336"/>
    </source>
</evidence>
<dbReference type="EMBL" id="KV454439">
    <property type="protein sequence ID" value="ODQ77613.1"/>
    <property type="molecule type" value="Genomic_DNA"/>
</dbReference>
<comment type="similarity">
    <text evidence="6">Belongs to the PRP39 family.</text>
</comment>
<dbReference type="InterPro" id="IPR059164">
    <property type="entry name" value="HAT_PRP39_C"/>
</dbReference>
<dbReference type="Proteomes" id="UP000094336">
    <property type="component" value="Unassembled WGS sequence"/>
</dbReference>
<dbReference type="Pfam" id="PF23240">
    <property type="entry name" value="HAT_PRP39_N"/>
    <property type="match status" value="1"/>
</dbReference>
<dbReference type="InterPro" id="IPR011990">
    <property type="entry name" value="TPR-like_helical_dom_sf"/>
</dbReference>
<dbReference type="AlphaFoldDB" id="A0A1E3QIR7"/>
<keyword evidence="8" id="KW-1185">Reference proteome</keyword>
<evidence type="ECO:0000256" key="1">
    <source>
        <dbReference type="ARBA" id="ARBA00004123"/>
    </source>
</evidence>
<keyword evidence="2" id="KW-0507">mRNA processing</keyword>
<dbReference type="Gene3D" id="1.25.40.10">
    <property type="entry name" value="Tetratricopeptide repeat domain"/>
    <property type="match status" value="2"/>
</dbReference>
<evidence type="ECO:0000256" key="5">
    <source>
        <dbReference type="ARBA" id="ARBA00023242"/>
    </source>
</evidence>
<name>A0A1E3QIR7_9ASCO</name>
<dbReference type="GO" id="GO:0071004">
    <property type="term" value="C:U2-type prespliceosome"/>
    <property type="evidence" value="ECO:0007669"/>
    <property type="project" value="TreeGrafter"/>
</dbReference>
<keyword evidence="4" id="KW-0508">mRNA splicing</keyword>
<dbReference type="SUPFAM" id="SSF48452">
    <property type="entry name" value="TPR-like"/>
    <property type="match status" value="1"/>
</dbReference>
<keyword evidence="3" id="KW-0677">Repeat</keyword>
<evidence type="ECO:0000256" key="3">
    <source>
        <dbReference type="ARBA" id="ARBA00022737"/>
    </source>
</evidence>
<dbReference type="RefSeq" id="XP_018982941.1">
    <property type="nucleotide sequence ID" value="XM_019131300.1"/>
</dbReference>
<dbReference type="GO" id="GO:0030627">
    <property type="term" value="F:pre-mRNA 5'-splice site binding"/>
    <property type="evidence" value="ECO:0007669"/>
    <property type="project" value="TreeGrafter"/>
</dbReference>
<comment type="subcellular location">
    <subcellularLocation>
        <location evidence="1">Nucleus</location>
    </subcellularLocation>
</comment>
<dbReference type="PANTHER" id="PTHR17204">
    <property type="entry name" value="PRE-MRNA PROCESSING PROTEIN PRP39-RELATED"/>
    <property type="match status" value="1"/>
</dbReference>
<dbReference type="SMART" id="SM00386">
    <property type="entry name" value="HAT"/>
    <property type="match status" value="7"/>
</dbReference>
<organism evidence="7 8">
    <name type="scientific">Babjeviella inositovora NRRL Y-12698</name>
    <dbReference type="NCBI Taxonomy" id="984486"/>
    <lineage>
        <taxon>Eukaryota</taxon>
        <taxon>Fungi</taxon>
        <taxon>Dikarya</taxon>
        <taxon>Ascomycota</taxon>
        <taxon>Saccharomycotina</taxon>
        <taxon>Pichiomycetes</taxon>
        <taxon>Serinales incertae sedis</taxon>
        <taxon>Babjeviella</taxon>
    </lineage>
</organism>
<dbReference type="GO" id="GO:0005685">
    <property type="term" value="C:U1 snRNP"/>
    <property type="evidence" value="ECO:0007669"/>
    <property type="project" value="TreeGrafter"/>
</dbReference>
<dbReference type="GO" id="GO:0000395">
    <property type="term" value="P:mRNA 5'-splice site recognition"/>
    <property type="evidence" value="ECO:0007669"/>
    <property type="project" value="TreeGrafter"/>
</dbReference>
<evidence type="ECO:0008006" key="9">
    <source>
        <dbReference type="Google" id="ProtNLM"/>
    </source>
</evidence>
<evidence type="ECO:0000313" key="7">
    <source>
        <dbReference type="EMBL" id="ODQ77613.1"/>
    </source>
</evidence>
<protein>
    <recommendedName>
        <fullName evidence="9">Suppressor of forked domain-containing protein</fullName>
    </recommendedName>
</protein>
<dbReference type="GeneID" id="30149153"/>